<dbReference type="GO" id="GO:0004340">
    <property type="term" value="F:glucokinase activity"/>
    <property type="evidence" value="ECO:0007669"/>
    <property type="project" value="TreeGrafter"/>
</dbReference>
<dbReference type="EMBL" id="ML004898">
    <property type="protein sequence ID" value="RKP28419.1"/>
    <property type="molecule type" value="Genomic_DNA"/>
</dbReference>
<dbReference type="GO" id="GO:0005739">
    <property type="term" value="C:mitochondrion"/>
    <property type="evidence" value="ECO:0007669"/>
    <property type="project" value="TreeGrafter"/>
</dbReference>
<evidence type="ECO:0000256" key="1">
    <source>
        <dbReference type="RuleBase" id="RU362007"/>
    </source>
</evidence>
<dbReference type="PANTHER" id="PTHR19443">
    <property type="entry name" value="HEXOKINASE"/>
    <property type="match status" value="1"/>
</dbReference>
<organism evidence="2 3">
    <name type="scientific">Metschnikowia bicuspidata</name>
    <dbReference type="NCBI Taxonomy" id="27322"/>
    <lineage>
        <taxon>Eukaryota</taxon>
        <taxon>Fungi</taxon>
        <taxon>Dikarya</taxon>
        <taxon>Ascomycota</taxon>
        <taxon>Saccharomycotina</taxon>
        <taxon>Pichiomycetes</taxon>
        <taxon>Metschnikowiaceae</taxon>
        <taxon>Metschnikowia</taxon>
    </lineage>
</organism>
<dbReference type="GO" id="GO:0006013">
    <property type="term" value="P:mannose metabolic process"/>
    <property type="evidence" value="ECO:0007669"/>
    <property type="project" value="TreeGrafter"/>
</dbReference>
<dbReference type="Proteomes" id="UP000268321">
    <property type="component" value="Unassembled WGS sequence"/>
</dbReference>
<dbReference type="SUPFAM" id="SSF53067">
    <property type="entry name" value="Actin-like ATPase domain"/>
    <property type="match status" value="2"/>
</dbReference>
<dbReference type="Gene3D" id="3.40.367.20">
    <property type="match status" value="1"/>
</dbReference>
<dbReference type="EC" id="2.7.1.-" evidence="1"/>
<dbReference type="InterPro" id="IPR043129">
    <property type="entry name" value="ATPase_NBD"/>
</dbReference>
<dbReference type="InterPro" id="IPR001312">
    <property type="entry name" value="Hexokinase"/>
</dbReference>
<dbReference type="GO" id="GO:0006096">
    <property type="term" value="P:glycolytic process"/>
    <property type="evidence" value="ECO:0007669"/>
    <property type="project" value="UniProtKB-KW"/>
</dbReference>
<keyword evidence="1" id="KW-0418">Kinase</keyword>
<comment type="similarity">
    <text evidence="1">Belongs to the hexokinase family.</text>
</comment>
<keyword evidence="1" id="KW-0324">Glycolysis</keyword>
<protein>
    <recommendedName>
        <fullName evidence="1">Phosphotransferase</fullName>
        <ecNumber evidence="1">2.7.1.-</ecNumber>
    </recommendedName>
</protein>
<dbReference type="GO" id="GO:0019158">
    <property type="term" value="F:mannokinase activity"/>
    <property type="evidence" value="ECO:0007669"/>
    <property type="project" value="TreeGrafter"/>
</dbReference>
<dbReference type="GO" id="GO:0001678">
    <property type="term" value="P:intracellular glucose homeostasis"/>
    <property type="evidence" value="ECO:0007669"/>
    <property type="project" value="InterPro"/>
</dbReference>
<evidence type="ECO:0000313" key="2">
    <source>
        <dbReference type="EMBL" id="RKP28419.1"/>
    </source>
</evidence>
<name>A0A4V1J2F9_9ASCO</name>
<keyword evidence="1" id="KW-0547">Nucleotide-binding</keyword>
<sequence>MLLMGKGYKLSEEMCGADLEQVLEDAVRQHAGIAIDVQTIVNESFAVYAAGQFLDPDAELALVLGIGLNLCYQPQSSPEFHHTKNLANMAQILFNTEMSFFGRTLVEPYATKHNLSIDGRFKHAPDFRPHMHINLRLNCIFSPASCSRRAATS</sequence>
<keyword evidence="3" id="KW-1185">Reference proteome</keyword>
<accession>A0A4V1J2F9</accession>
<keyword evidence="1" id="KW-0808">Transferase</keyword>
<dbReference type="GO" id="GO:0008865">
    <property type="term" value="F:fructokinase activity"/>
    <property type="evidence" value="ECO:0007669"/>
    <property type="project" value="TreeGrafter"/>
</dbReference>
<dbReference type="OrthoDB" id="419537at2759"/>
<dbReference type="PANTHER" id="PTHR19443:SF24">
    <property type="entry name" value="PHOSPHOTRANSFERASE"/>
    <property type="match status" value="1"/>
</dbReference>
<keyword evidence="1" id="KW-0067">ATP-binding</keyword>
<dbReference type="Gene3D" id="3.30.420.40">
    <property type="match status" value="1"/>
</dbReference>
<dbReference type="GO" id="GO:0005829">
    <property type="term" value="C:cytosol"/>
    <property type="evidence" value="ECO:0007669"/>
    <property type="project" value="TreeGrafter"/>
</dbReference>
<reference evidence="3" key="1">
    <citation type="journal article" date="2018" name="Nat. Microbiol.">
        <title>Leveraging single-cell genomics to expand the fungal tree of life.</title>
        <authorList>
            <person name="Ahrendt S.R."/>
            <person name="Quandt C.A."/>
            <person name="Ciobanu D."/>
            <person name="Clum A."/>
            <person name="Salamov A."/>
            <person name="Andreopoulos B."/>
            <person name="Cheng J.F."/>
            <person name="Woyke T."/>
            <person name="Pelin A."/>
            <person name="Henrissat B."/>
            <person name="Reynolds N.K."/>
            <person name="Benny G.L."/>
            <person name="Smith M.E."/>
            <person name="James T.Y."/>
            <person name="Grigoriev I.V."/>
        </authorList>
    </citation>
    <scope>NUCLEOTIDE SEQUENCE [LARGE SCALE GENOMIC DNA]</scope>
    <source>
        <strain evidence="3">Baker2002</strain>
    </source>
</reference>
<gene>
    <name evidence="2" type="ORF">METBISCDRAFT_25017</name>
</gene>
<dbReference type="PROSITE" id="PS51748">
    <property type="entry name" value="HEXOKINASE_2"/>
    <property type="match status" value="1"/>
</dbReference>
<dbReference type="GO" id="GO:0005524">
    <property type="term" value="F:ATP binding"/>
    <property type="evidence" value="ECO:0007669"/>
    <property type="project" value="UniProtKB-UniRule"/>
</dbReference>
<evidence type="ECO:0000313" key="3">
    <source>
        <dbReference type="Proteomes" id="UP000268321"/>
    </source>
</evidence>
<proteinExistence type="inferred from homology"/>
<dbReference type="AlphaFoldDB" id="A0A4V1J2F9"/>
<dbReference type="GO" id="GO:0005536">
    <property type="term" value="F:D-glucose binding"/>
    <property type="evidence" value="ECO:0007669"/>
    <property type="project" value="InterPro"/>
</dbReference>
<dbReference type="GO" id="GO:0006006">
    <property type="term" value="P:glucose metabolic process"/>
    <property type="evidence" value="ECO:0007669"/>
    <property type="project" value="TreeGrafter"/>
</dbReference>